<dbReference type="InterPro" id="IPR027291">
    <property type="entry name" value="Glyco_hydro_38_N_sf"/>
</dbReference>
<name>A0A1U9NLI1_9BACT</name>
<organism evidence="3 4">
    <name type="scientific">Anaerohalosphaera lusitana</name>
    <dbReference type="NCBI Taxonomy" id="1936003"/>
    <lineage>
        <taxon>Bacteria</taxon>
        <taxon>Pseudomonadati</taxon>
        <taxon>Planctomycetota</taxon>
        <taxon>Phycisphaerae</taxon>
        <taxon>Sedimentisphaerales</taxon>
        <taxon>Anaerohalosphaeraceae</taxon>
        <taxon>Anaerohalosphaera</taxon>
    </lineage>
</organism>
<dbReference type="SUPFAM" id="SSF74650">
    <property type="entry name" value="Galactose mutarotase-like"/>
    <property type="match status" value="1"/>
</dbReference>
<dbReference type="InterPro" id="IPR008979">
    <property type="entry name" value="Galactose-bd-like_sf"/>
</dbReference>
<dbReference type="InterPro" id="IPR000602">
    <property type="entry name" value="Glyco_hydro_38_N"/>
</dbReference>
<dbReference type="Proteomes" id="UP000189674">
    <property type="component" value="Chromosome"/>
</dbReference>
<dbReference type="KEGG" id="alus:STSP2_01941"/>
<gene>
    <name evidence="3" type="ORF">STSP2_01941</name>
</gene>
<feature type="domain" description="Rhamnogalacturonan lyase" evidence="2">
    <location>
        <begin position="97"/>
        <end position="257"/>
    </location>
</feature>
<evidence type="ECO:0000259" key="1">
    <source>
        <dbReference type="Pfam" id="PF01074"/>
    </source>
</evidence>
<dbReference type="RefSeq" id="WP_146662062.1">
    <property type="nucleotide sequence ID" value="NZ_CP019791.1"/>
</dbReference>
<dbReference type="InterPro" id="IPR013780">
    <property type="entry name" value="Glyco_hydro_b"/>
</dbReference>
<dbReference type="OrthoDB" id="237949at2"/>
<dbReference type="InterPro" id="IPR029411">
    <property type="entry name" value="RG-lyase_III"/>
</dbReference>
<dbReference type="Gene3D" id="3.20.110.10">
    <property type="entry name" value="Glycoside hydrolase 38, N terminal domain"/>
    <property type="match status" value="1"/>
</dbReference>
<sequence length="1233" mass="136707">MVGFLIIGFAGLVHADEFNVVQVKWDASATASSIYGPGYAAENAIKGKWLARDVGVQIVFCLVNGDFMKMAEVNLKKIAVLVYVLYFQSLVSGQAVTLWQIGTPDNDYSELAIARNYSAYSSTFPYDADYMISTDSPGTDWPYIQPSTSDSWAESKQHPFLIRFDTDASYSYPVYQLDICLVASHCANPPSIDLSVNGQSWQFQTTVGPGDQVLTDPSVGDFQTYTAYIQADDLQASGNLIKITTTGSWMLYDAVVLQGLDSVPALKDFEIDPQPFWYHYSDGVSRSLRIDFVDAILAEPAQVEIVTPEATFTRNVNAEANVIGSVDVLVPMPDSNSENPVPVTIRLHTSRGDVEKTASIAPERQWKVHLVHQTHLDIGYTHTQPEVMNVQVDHLYKALDYIDDSESEGRPKDELFKWHPEGMWAVEEFLKNRASETDKQRFFEAVKDGTMHMDAMYAQAMTGIYSEEELFELMAAAKRFEKEAGIEITSAMQTDVPGYTWGLTSALAHWGVKYMSVGPNSGHRLGHTFTWGDRPFYWVSPSGKHRILFWMAGKGYGWFHGNPTGHCITSEEGKILAYLSDLEMQGYPYDMVNIRYAIGADNGPPNPALTECVAQWNTKYAFPKLILSKNSEMMAEFEARYADQIPVRQKDFTPYWEDGCASTAADTKINRRAGEKLVQAQTLWSMFGSGDFPHEDFDLAWNKMIMYDEHTWGAHNSISAPDSDFAIQQAEYKQQFALDAQKFTDQLMDRAVDHIRKSGTNTVQVFNTLNWPRTELVLVSAEDSAAGNMVKDGAGAAVPSQRLSTGELAFIATDVPGLGSKIYTVHPGSSSGTGSAGVSGNTITNGIITAEFDTNNGAITSLTRQGISADLVDTSIGEGINDYLYILGRDAARGHKRIAGPVTMTVLDEGPLVSTVRLHSDAPGCRYLNRVVRLVDGADQIFISNTVDKLKERNPESVSFGFAFNVPEGDMKIDLQWAIMQPEVDQIEGANKNFFPTRRWVDISNDAYGVTWSSLDAPMVQFNPIKFGSGWHGSAAYRTYIEPGQAFHSWVMNNHWETNYKADQKGVMTFRYAIAPHVGGYDPVQAEHFGRSLHQPLIAVPVDPSQKANDPKINVQGKGVVVSTVEPSRDGTALMVRLFNSNPDAAVETTVAWPGGGEGSAIWLSSPYEDTKSEITNSFSMDPLEIVTLRLQECTVTRLWPSKRMRRLNLKKPYTNCLAKKNIFLLYAVISLA</sequence>
<dbReference type="InterPro" id="IPR011330">
    <property type="entry name" value="Glyco_hydro/deAcase_b/a-brl"/>
</dbReference>
<dbReference type="PANTHER" id="PTHR46017:SF1">
    <property type="entry name" value="ALPHA-MANNOSIDASE 2C1"/>
    <property type="match status" value="1"/>
</dbReference>
<dbReference type="Pfam" id="PF14683">
    <property type="entry name" value="CBM-like"/>
    <property type="match status" value="1"/>
</dbReference>
<dbReference type="GO" id="GO:0009313">
    <property type="term" value="P:oligosaccharide catabolic process"/>
    <property type="evidence" value="ECO:0007669"/>
    <property type="project" value="TreeGrafter"/>
</dbReference>
<accession>A0A1U9NLI1</accession>
<feature type="domain" description="Glycoside hydrolase family 38 N-terminal" evidence="1">
    <location>
        <begin position="367"/>
        <end position="655"/>
    </location>
</feature>
<dbReference type="SUPFAM" id="SSF49785">
    <property type="entry name" value="Galactose-binding domain-like"/>
    <property type="match status" value="1"/>
</dbReference>
<dbReference type="Gene3D" id="2.60.40.1180">
    <property type="entry name" value="Golgi alpha-mannosidase II"/>
    <property type="match status" value="1"/>
</dbReference>
<reference evidence="4" key="1">
    <citation type="submission" date="2017-02" db="EMBL/GenBank/DDBJ databases">
        <title>Comparative genomics and description of representatives of a novel lineage of planctomycetes thriving in anoxic sediments.</title>
        <authorList>
            <person name="Spring S."/>
            <person name="Bunk B."/>
            <person name="Sproer C."/>
        </authorList>
    </citation>
    <scope>NUCLEOTIDE SEQUENCE [LARGE SCALE GENOMIC DNA]</scope>
    <source>
        <strain evidence="4">ST-NAGAB-D1</strain>
    </source>
</reference>
<dbReference type="GO" id="GO:0004559">
    <property type="term" value="F:alpha-mannosidase activity"/>
    <property type="evidence" value="ECO:0007669"/>
    <property type="project" value="InterPro"/>
</dbReference>
<dbReference type="GO" id="GO:0030246">
    <property type="term" value="F:carbohydrate binding"/>
    <property type="evidence" value="ECO:0007669"/>
    <property type="project" value="InterPro"/>
</dbReference>
<protein>
    <submittedName>
        <fullName evidence="3">Alpha-mannosidase</fullName>
    </submittedName>
</protein>
<dbReference type="AlphaFoldDB" id="A0A1U9NLI1"/>
<dbReference type="PANTHER" id="PTHR46017">
    <property type="entry name" value="ALPHA-MANNOSIDASE 2C1"/>
    <property type="match status" value="1"/>
</dbReference>
<dbReference type="InterPro" id="IPR011013">
    <property type="entry name" value="Gal_mutarotase_sf_dom"/>
</dbReference>
<dbReference type="EMBL" id="CP019791">
    <property type="protein sequence ID" value="AQT68769.1"/>
    <property type="molecule type" value="Genomic_DNA"/>
</dbReference>
<dbReference type="Pfam" id="PF01074">
    <property type="entry name" value="Glyco_hydro_38N"/>
    <property type="match status" value="1"/>
</dbReference>
<dbReference type="CDD" id="cd10791">
    <property type="entry name" value="GH38N_AMII_like_1"/>
    <property type="match status" value="1"/>
</dbReference>
<evidence type="ECO:0000259" key="2">
    <source>
        <dbReference type="Pfam" id="PF14683"/>
    </source>
</evidence>
<dbReference type="SUPFAM" id="SSF88713">
    <property type="entry name" value="Glycoside hydrolase/deacetylase"/>
    <property type="match status" value="1"/>
</dbReference>
<dbReference type="STRING" id="1936003.STSP2_01941"/>
<keyword evidence="4" id="KW-1185">Reference proteome</keyword>
<dbReference type="Gene3D" id="2.70.98.30">
    <property type="entry name" value="Golgi alpha-mannosidase II, domain 4"/>
    <property type="match status" value="1"/>
</dbReference>
<dbReference type="GO" id="GO:0006013">
    <property type="term" value="P:mannose metabolic process"/>
    <property type="evidence" value="ECO:0007669"/>
    <property type="project" value="InterPro"/>
</dbReference>
<proteinExistence type="predicted"/>
<evidence type="ECO:0000313" key="4">
    <source>
        <dbReference type="Proteomes" id="UP000189674"/>
    </source>
</evidence>
<evidence type="ECO:0000313" key="3">
    <source>
        <dbReference type="EMBL" id="AQT68769.1"/>
    </source>
</evidence>